<feature type="compositionally biased region" description="Low complexity" evidence="1">
    <location>
        <begin position="23"/>
        <end position="34"/>
    </location>
</feature>
<protein>
    <submittedName>
        <fullName evidence="2">Uncharacterized protein</fullName>
    </submittedName>
</protein>
<gene>
    <name evidence="2" type="ORF">SLEP1_g42914</name>
</gene>
<sequence>MSSEEARSVVGSEVMPLDYGSMDTESSPSPTSSERTVEERRDEGVVEEEEEEIPSNVLESGGGVDGCYDPDLEIVSEVMGYVSELGSRSQCSQYRTVPAGTAGASRWASDLAALARAATDPPEEKEGRRRRKKAAGSASNRARNSKQTKQSNI</sequence>
<organism evidence="2 3">
    <name type="scientific">Rubroshorea leprosula</name>
    <dbReference type="NCBI Taxonomy" id="152421"/>
    <lineage>
        <taxon>Eukaryota</taxon>
        <taxon>Viridiplantae</taxon>
        <taxon>Streptophyta</taxon>
        <taxon>Embryophyta</taxon>
        <taxon>Tracheophyta</taxon>
        <taxon>Spermatophyta</taxon>
        <taxon>Magnoliopsida</taxon>
        <taxon>eudicotyledons</taxon>
        <taxon>Gunneridae</taxon>
        <taxon>Pentapetalae</taxon>
        <taxon>rosids</taxon>
        <taxon>malvids</taxon>
        <taxon>Malvales</taxon>
        <taxon>Dipterocarpaceae</taxon>
        <taxon>Rubroshorea</taxon>
    </lineage>
</organism>
<feature type="region of interest" description="Disordered" evidence="1">
    <location>
        <begin position="1"/>
        <end position="69"/>
    </location>
</feature>
<evidence type="ECO:0000256" key="1">
    <source>
        <dbReference type="SAM" id="MobiDB-lite"/>
    </source>
</evidence>
<keyword evidence="3" id="KW-1185">Reference proteome</keyword>
<dbReference type="Proteomes" id="UP001054252">
    <property type="component" value="Unassembled WGS sequence"/>
</dbReference>
<dbReference type="EMBL" id="BPVZ01000106">
    <property type="protein sequence ID" value="GKV34551.1"/>
    <property type="molecule type" value="Genomic_DNA"/>
</dbReference>
<evidence type="ECO:0000313" key="2">
    <source>
        <dbReference type="EMBL" id="GKV34551.1"/>
    </source>
</evidence>
<comment type="caution">
    <text evidence="2">The sequence shown here is derived from an EMBL/GenBank/DDBJ whole genome shotgun (WGS) entry which is preliminary data.</text>
</comment>
<dbReference type="AlphaFoldDB" id="A0AAV5LBD4"/>
<evidence type="ECO:0000313" key="3">
    <source>
        <dbReference type="Proteomes" id="UP001054252"/>
    </source>
</evidence>
<reference evidence="2 3" key="1">
    <citation type="journal article" date="2021" name="Commun. Biol.">
        <title>The genome of Shorea leprosula (Dipterocarpaceae) highlights the ecological relevance of drought in aseasonal tropical rainforests.</title>
        <authorList>
            <person name="Ng K.K.S."/>
            <person name="Kobayashi M.J."/>
            <person name="Fawcett J.A."/>
            <person name="Hatakeyama M."/>
            <person name="Paape T."/>
            <person name="Ng C.H."/>
            <person name="Ang C.C."/>
            <person name="Tnah L.H."/>
            <person name="Lee C.T."/>
            <person name="Nishiyama T."/>
            <person name="Sese J."/>
            <person name="O'Brien M.J."/>
            <person name="Copetti D."/>
            <person name="Mohd Noor M.I."/>
            <person name="Ong R.C."/>
            <person name="Putra M."/>
            <person name="Sireger I.Z."/>
            <person name="Indrioko S."/>
            <person name="Kosugi Y."/>
            <person name="Izuno A."/>
            <person name="Isagi Y."/>
            <person name="Lee S.L."/>
            <person name="Shimizu K.K."/>
        </authorList>
    </citation>
    <scope>NUCLEOTIDE SEQUENCE [LARGE SCALE GENOMIC DNA]</scope>
    <source>
        <strain evidence="2">214</strain>
    </source>
</reference>
<name>A0AAV5LBD4_9ROSI</name>
<proteinExistence type="predicted"/>
<accession>A0AAV5LBD4</accession>
<feature type="compositionally biased region" description="Basic and acidic residues" evidence="1">
    <location>
        <begin position="35"/>
        <end position="44"/>
    </location>
</feature>
<feature type="region of interest" description="Disordered" evidence="1">
    <location>
        <begin position="115"/>
        <end position="153"/>
    </location>
</feature>